<dbReference type="SUPFAM" id="SSF53807">
    <property type="entry name" value="Helical backbone' metal receptor"/>
    <property type="match status" value="1"/>
</dbReference>
<feature type="signal peptide" evidence="3">
    <location>
        <begin position="1"/>
        <end position="27"/>
    </location>
</feature>
<evidence type="ECO:0000313" key="5">
    <source>
        <dbReference type="EMBL" id="BEH02367.1"/>
    </source>
</evidence>
<organism evidence="5 6">
    <name type="scientific">Brooklawnia propionicigenes</name>
    <dbReference type="NCBI Taxonomy" id="3041175"/>
    <lineage>
        <taxon>Bacteria</taxon>
        <taxon>Bacillati</taxon>
        <taxon>Actinomycetota</taxon>
        <taxon>Actinomycetes</taxon>
        <taxon>Propionibacteriales</taxon>
        <taxon>Propionibacteriaceae</taxon>
        <taxon>Brooklawnia</taxon>
    </lineage>
</organism>
<dbReference type="PROSITE" id="PS50983">
    <property type="entry name" value="FE_B12_PBP"/>
    <property type="match status" value="1"/>
</dbReference>
<protein>
    <submittedName>
        <fullName evidence="5">ABC transporter substrate-binding protein</fullName>
    </submittedName>
</protein>
<evidence type="ECO:0000256" key="2">
    <source>
        <dbReference type="SAM" id="MobiDB-lite"/>
    </source>
</evidence>
<dbReference type="Gene3D" id="3.40.50.1980">
    <property type="entry name" value="Nitrogenase molybdenum iron protein domain"/>
    <property type="match status" value="2"/>
</dbReference>
<accession>A0AAN0MH00</accession>
<evidence type="ECO:0000256" key="3">
    <source>
        <dbReference type="SAM" id="SignalP"/>
    </source>
</evidence>
<dbReference type="Pfam" id="PF01497">
    <property type="entry name" value="Peripla_BP_2"/>
    <property type="match status" value="1"/>
</dbReference>
<keyword evidence="6" id="KW-1185">Reference proteome</keyword>
<gene>
    <name evidence="5" type="ORF">brsh051_16480</name>
</gene>
<reference evidence="5" key="1">
    <citation type="journal article" date="2024" name="Int. J. Syst. Evol. Microbiol.">
        <title>Brooklawnia propionicigenes sp. nov., a facultatively anaerobic, propionate-producing bacterium isolated from a methanogenic reactor treating waste from cattle farms.</title>
        <authorList>
            <person name="Akita Y."/>
            <person name="Ueki A."/>
            <person name="Tonouchi A."/>
            <person name="Sugawara Y."/>
            <person name="Honma S."/>
            <person name="Kaku N."/>
            <person name="Ueki K."/>
        </authorList>
    </citation>
    <scope>NUCLEOTIDE SEQUENCE</scope>
    <source>
        <strain evidence="5">SH051</strain>
    </source>
</reference>
<feature type="chain" id="PRO_5043041265" evidence="3">
    <location>
        <begin position="28"/>
        <end position="353"/>
    </location>
</feature>
<dbReference type="PROSITE" id="PS51257">
    <property type="entry name" value="PROKAR_LIPOPROTEIN"/>
    <property type="match status" value="1"/>
</dbReference>
<dbReference type="Proteomes" id="UP001431656">
    <property type="component" value="Chromosome"/>
</dbReference>
<dbReference type="RefSeq" id="WP_286263936.1">
    <property type="nucleotide sequence ID" value="NZ_AP028056.1"/>
</dbReference>
<dbReference type="EMBL" id="AP028056">
    <property type="protein sequence ID" value="BEH02367.1"/>
    <property type="molecule type" value="Genomic_DNA"/>
</dbReference>
<keyword evidence="3" id="KW-0732">Signal</keyword>
<evidence type="ECO:0000313" key="6">
    <source>
        <dbReference type="Proteomes" id="UP001431656"/>
    </source>
</evidence>
<comment type="similarity">
    <text evidence="1">Belongs to the bacterial solute-binding protein 8 family.</text>
</comment>
<dbReference type="KEGG" id="broo:brsh051_16480"/>
<feature type="region of interest" description="Disordered" evidence="2">
    <location>
        <begin position="30"/>
        <end position="53"/>
    </location>
</feature>
<dbReference type="PANTHER" id="PTHR30535:SF34">
    <property type="entry name" value="MOLYBDATE-BINDING PROTEIN MOLA"/>
    <property type="match status" value="1"/>
</dbReference>
<feature type="domain" description="Fe/B12 periplasmic-binding" evidence="4">
    <location>
        <begin position="78"/>
        <end position="345"/>
    </location>
</feature>
<name>A0AAN0MH00_9ACTN</name>
<dbReference type="InterPro" id="IPR002491">
    <property type="entry name" value="ABC_transptr_periplasmic_BD"/>
</dbReference>
<dbReference type="InterPro" id="IPR050902">
    <property type="entry name" value="ABC_Transporter_SBP"/>
</dbReference>
<dbReference type="AlphaFoldDB" id="A0AAN0MH00"/>
<dbReference type="PANTHER" id="PTHR30535">
    <property type="entry name" value="VITAMIN B12-BINDING PROTEIN"/>
    <property type="match status" value="1"/>
</dbReference>
<evidence type="ECO:0000259" key="4">
    <source>
        <dbReference type="PROSITE" id="PS50983"/>
    </source>
</evidence>
<sequence>MKNRTYSWAFRVLGALAALTLTVGCGAAAPTSSGSVSNGSQPAGTATATPASVSGTSFPMTVTDFTGHTQTFEQQPQRIAVVSGTPLNIFYDAGGTAIAGPNLTENIRLTEDRADEMRALPQLGLPRTIDSEALVGLNPDLVITQAGAQTALDSQMQQMGIPTFTTSVKNLDDLTAAYQVFGALAGTSDRASQRIEKITAETQAIVDQWPSDDDLSVVILFATAQGLTVKLDNSIAGQMTSMLGITNIASAMTPDNPGSETTTLDIEAIVQAQPDYVLVTSMFNSNDEAKASLEQQFASNPAWQAVDAVRNGKIVYLPQQYFLYNAGPHYADAARYLAASLRPDVYGSPAESA</sequence>
<evidence type="ECO:0000256" key="1">
    <source>
        <dbReference type="ARBA" id="ARBA00008814"/>
    </source>
</evidence>
<proteinExistence type="inferred from homology"/>